<sequence length="720" mass="78604">MKSSSTATSRLSTPMSKRTVFTTITPLPPHITRAAIVDFLHNYETMIDINPLVTDRYRIPPPQNADPDEANCVWYQLTDAVVMPWSASSPTSASDNMAAKQKSGNVSYTCAFHPLPDGLQTHCRAPLGVDIRDRWTVGGTLPGEPRQPMELGLDALGAPASGLYLREDVDLRCNRLMAGFVKKTLKKSHEAVVQKLNSDLAGTNSPVAKSPVDQRGASGKAEKIRPVSASPTTLAQRPAPYRVYPQPNQSLQRRRPDPQSQYEPFQPQPEQLHVLQQSLQYRRPHSQQCPPSFSPSQAHQQYQLHRQQKQHPPPYRSHQHAHSYSRNAPVPALVQPQTISFPASLAVGPPPSQQNTRQAQQQKQQQNQQLQRTLHPDFPQPEKADDRVAVDISAFSSSPSMSFSSVSTSSTALTGTTAVLPSPCPSSASSSSSPLPSPAAIHCDRFRLSASPLTRLQLQLPKVTTVFPPPTTGAAEMGSTSNDNTIVGNELFAEKEQRHSLYQQLLPPLVFTAREVVASEPRRKSTGSEATSAGTGGGISGIDRLPFHDLSLCPQPLRIGGQRRASAGQSQQPGNLQPQPLIVAQPREQSRKPIEQSPPVKSYQALDSATTTQPTEPAKPAEPANTAPAVQIDYPEMNPYVYNEEDYEDIVVDTPILASDEHAKHNGPYSPTVFAELDNGSSSNSSNDNSSAPTTIDAVVTATKVPEWQQWRDYLHADMD</sequence>
<feature type="region of interest" description="Disordered" evidence="1">
    <location>
        <begin position="518"/>
        <end position="541"/>
    </location>
</feature>
<dbReference type="Proteomes" id="UP001642482">
    <property type="component" value="Unassembled WGS sequence"/>
</dbReference>
<protein>
    <recommendedName>
        <fullName evidence="2">DUF7053 domain-containing protein</fullName>
    </recommendedName>
</protein>
<feature type="compositionally biased region" description="Low complexity" evidence="1">
    <location>
        <begin position="678"/>
        <end position="691"/>
    </location>
</feature>
<feature type="compositionally biased region" description="Low complexity" evidence="1">
    <location>
        <begin position="353"/>
        <end position="373"/>
    </location>
</feature>
<comment type="caution">
    <text evidence="3">The sequence shown here is derived from an EMBL/GenBank/DDBJ whole genome shotgun (WGS) entry which is preliminary data.</text>
</comment>
<dbReference type="PANTHER" id="PTHR38117:SF2">
    <property type="entry name" value="NACHT AND WD40 DOMAIN PROTEIN"/>
    <property type="match status" value="1"/>
</dbReference>
<gene>
    <name evidence="3" type="ORF">SEUCBS140593_001434</name>
</gene>
<feature type="region of interest" description="Disordered" evidence="1">
    <location>
        <begin position="281"/>
        <end position="324"/>
    </location>
</feature>
<dbReference type="PANTHER" id="PTHR38117">
    <property type="entry name" value="NACHT AND WD40 DOMAIN PROTEIN"/>
    <property type="match status" value="1"/>
</dbReference>
<feature type="region of interest" description="Disordered" evidence="1">
    <location>
        <begin position="662"/>
        <end position="697"/>
    </location>
</feature>
<dbReference type="Pfam" id="PF23155">
    <property type="entry name" value="DUF7053"/>
    <property type="match status" value="1"/>
</dbReference>
<evidence type="ECO:0000313" key="3">
    <source>
        <dbReference type="EMBL" id="CAK7212196.1"/>
    </source>
</evidence>
<feature type="region of interest" description="Disordered" evidence="1">
    <location>
        <begin position="586"/>
        <end position="628"/>
    </location>
</feature>
<evidence type="ECO:0000259" key="2">
    <source>
        <dbReference type="Pfam" id="PF23155"/>
    </source>
</evidence>
<feature type="region of interest" description="Disordered" evidence="1">
    <location>
        <begin position="342"/>
        <end position="382"/>
    </location>
</feature>
<proteinExistence type="predicted"/>
<keyword evidence="4" id="KW-1185">Reference proteome</keyword>
<feature type="compositionally biased region" description="Low complexity" evidence="1">
    <location>
        <begin position="286"/>
        <end position="305"/>
    </location>
</feature>
<evidence type="ECO:0000256" key="1">
    <source>
        <dbReference type="SAM" id="MobiDB-lite"/>
    </source>
</evidence>
<dbReference type="InterPro" id="IPR055481">
    <property type="entry name" value="DUF7053"/>
</dbReference>
<name>A0ABP0AYP1_9PEZI</name>
<feature type="compositionally biased region" description="Polar residues" evidence="1">
    <location>
        <begin position="605"/>
        <end position="615"/>
    </location>
</feature>
<organism evidence="3 4">
    <name type="scientific">Sporothrix eucalyptigena</name>
    <dbReference type="NCBI Taxonomy" id="1812306"/>
    <lineage>
        <taxon>Eukaryota</taxon>
        <taxon>Fungi</taxon>
        <taxon>Dikarya</taxon>
        <taxon>Ascomycota</taxon>
        <taxon>Pezizomycotina</taxon>
        <taxon>Sordariomycetes</taxon>
        <taxon>Sordariomycetidae</taxon>
        <taxon>Ophiostomatales</taxon>
        <taxon>Ophiostomataceae</taxon>
        <taxon>Sporothrix</taxon>
    </lineage>
</organism>
<dbReference type="EMBL" id="CAWUHD010000008">
    <property type="protein sequence ID" value="CAK7212196.1"/>
    <property type="molecule type" value="Genomic_DNA"/>
</dbReference>
<accession>A0ABP0AYP1</accession>
<reference evidence="3 4" key="1">
    <citation type="submission" date="2024-01" db="EMBL/GenBank/DDBJ databases">
        <authorList>
            <person name="Allen C."/>
            <person name="Tagirdzhanova G."/>
        </authorList>
    </citation>
    <scope>NUCLEOTIDE SEQUENCE [LARGE SCALE GENOMIC DNA]</scope>
</reference>
<evidence type="ECO:0000313" key="4">
    <source>
        <dbReference type="Proteomes" id="UP001642482"/>
    </source>
</evidence>
<feature type="region of interest" description="Disordered" evidence="1">
    <location>
        <begin position="201"/>
        <end position="267"/>
    </location>
</feature>
<feature type="domain" description="DUF7053" evidence="2">
    <location>
        <begin position="16"/>
        <end position="197"/>
    </location>
</feature>